<evidence type="ECO:0000256" key="3">
    <source>
        <dbReference type="ARBA" id="ARBA00004477"/>
    </source>
</evidence>
<comment type="similarity">
    <text evidence="4">Belongs to the MAPEG family.</text>
</comment>
<keyword evidence="13 17" id="KW-0472">Membrane</keyword>
<dbReference type="PANTHER" id="PTHR10689:SF6">
    <property type="entry name" value="MICROSOMAL GLUTATHIONE S-TRANSFERASE 1"/>
    <property type="match status" value="1"/>
</dbReference>
<protein>
    <recommendedName>
        <fullName evidence="15">Microsomal glutathione S-transferase 1</fullName>
        <ecNumber evidence="5">2.5.1.18</ecNumber>
    </recommendedName>
</protein>
<sequence length="186" mass="21138">MKSIYPTFKQLGYRRKCFETDYNRFQYRSAPASLKMLNPELISLENQVFRCYLGWSAILVLKIFATGIYTGLMRFITATFANQEDLMSPKLKVKFDDPNVERVRRAHRNDLENILPFFAIGLLYVLTNPAAFLAINLFRAVGIARIVHTIVYAVVVVPQPSRALAFFVALGATVYMALQVILSAAF</sequence>
<dbReference type="GO" id="GO:0005789">
    <property type="term" value="C:endoplasmic reticulum membrane"/>
    <property type="evidence" value="ECO:0007669"/>
    <property type="project" value="UniProtKB-SubCell"/>
</dbReference>
<feature type="transmembrane region" description="Helical" evidence="17">
    <location>
        <begin position="164"/>
        <end position="185"/>
    </location>
</feature>
<dbReference type="Proteomes" id="UP001059596">
    <property type="component" value="Unassembled WGS sequence"/>
</dbReference>
<evidence type="ECO:0000256" key="7">
    <source>
        <dbReference type="ARBA" id="ARBA00022692"/>
    </source>
</evidence>
<comment type="subunit">
    <text evidence="14">Homotrimer; The trimer binds only one molecule of glutathione.</text>
</comment>
<evidence type="ECO:0000256" key="10">
    <source>
        <dbReference type="ARBA" id="ARBA00022989"/>
    </source>
</evidence>
<dbReference type="InterPro" id="IPR040162">
    <property type="entry name" value="MGST1-like"/>
</dbReference>
<comment type="catalytic activity">
    <reaction evidence="16">
        <text>RX + glutathione = an S-substituted glutathione + a halide anion + H(+)</text>
        <dbReference type="Rhea" id="RHEA:16437"/>
        <dbReference type="ChEBI" id="CHEBI:15378"/>
        <dbReference type="ChEBI" id="CHEBI:16042"/>
        <dbReference type="ChEBI" id="CHEBI:17792"/>
        <dbReference type="ChEBI" id="CHEBI:57925"/>
        <dbReference type="ChEBI" id="CHEBI:90779"/>
        <dbReference type="EC" id="2.5.1.18"/>
    </reaction>
    <physiologicalReaction direction="left-to-right" evidence="16">
        <dbReference type="Rhea" id="RHEA:16438"/>
    </physiologicalReaction>
</comment>
<comment type="caution">
    <text evidence="18">The sequence shown here is derived from an EMBL/GenBank/DDBJ whole genome shotgun (WGS) entry which is preliminary data.</text>
</comment>
<organism evidence="18 19">
    <name type="scientific">Drosophila gunungcola</name>
    <name type="common">fruit fly</name>
    <dbReference type="NCBI Taxonomy" id="103775"/>
    <lineage>
        <taxon>Eukaryota</taxon>
        <taxon>Metazoa</taxon>
        <taxon>Ecdysozoa</taxon>
        <taxon>Arthropoda</taxon>
        <taxon>Hexapoda</taxon>
        <taxon>Insecta</taxon>
        <taxon>Pterygota</taxon>
        <taxon>Neoptera</taxon>
        <taxon>Endopterygota</taxon>
        <taxon>Diptera</taxon>
        <taxon>Brachycera</taxon>
        <taxon>Muscomorpha</taxon>
        <taxon>Ephydroidea</taxon>
        <taxon>Drosophilidae</taxon>
        <taxon>Drosophila</taxon>
        <taxon>Sophophora</taxon>
    </lineage>
</organism>
<keyword evidence="12" id="KW-0496">Mitochondrion</keyword>
<name>A0A9Q0BKU9_9MUSC</name>
<dbReference type="GO" id="GO:0004364">
    <property type="term" value="F:glutathione transferase activity"/>
    <property type="evidence" value="ECO:0007669"/>
    <property type="project" value="UniProtKB-EC"/>
</dbReference>
<dbReference type="GO" id="GO:0005741">
    <property type="term" value="C:mitochondrial outer membrane"/>
    <property type="evidence" value="ECO:0007669"/>
    <property type="project" value="UniProtKB-SubCell"/>
</dbReference>
<keyword evidence="9" id="KW-0256">Endoplasmic reticulum</keyword>
<accession>A0A9Q0BKU9</accession>
<evidence type="ECO:0000313" key="18">
    <source>
        <dbReference type="EMBL" id="KAI8035134.1"/>
    </source>
</evidence>
<feature type="transmembrane region" description="Helical" evidence="17">
    <location>
        <begin position="52"/>
        <end position="72"/>
    </location>
</feature>
<dbReference type="EC" id="2.5.1.18" evidence="5"/>
<evidence type="ECO:0000256" key="13">
    <source>
        <dbReference type="ARBA" id="ARBA00023136"/>
    </source>
</evidence>
<dbReference type="Gene3D" id="1.20.120.550">
    <property type="entry name" value="Membrane associated eicosanoid/glutathione metabolism-like domain"/>
    <property type="match status" value="1"/>
</dbReference>
<evidence type="ECO:0000256" key="12">
    <source>
        <dbReference type="ARBA" id="ARBA00023128"/>
    </source>
</evidence>
<keyword evidence="6" id="KW-0808">Transferase</keyword>
<dbReference type="PANTHER" id="PTHR10689">
    <property type="entry name" value="MICROSOMAL GLUTATHIONE S-TRANSFERASE 1"/>
    <property type="match status" value="1"/>
</dbReference>
<evidence type="ECO:0000256" key="4">
    <source>
        <dbReference type="ARBA" id="ARBA00010459"/>
    </source>
</evidence>
<keyword evidence="7 17" id="KW-0812">Transmembrane</keyword>
<proteinExistence type="inferred from homology"/>
<dbReference type="InterPro" id="IPR001129">
    <property type="entry name" value="Membr-assoc_MAPEG"/>
</dbReference>
<dbReference type="Pfam" id="PF01124">
    <property type="entry name" value="MAPEG"/>
    <property type="match status" value="1"/>
</dbReference>
<reference evidence="18" key="1">
    <citation type="journal article" date="2023" name="Genome Biol. Evol.">
        <title>Long-read-based Genome Assembly of Drosophila gunungcola Reveals Fewer Chemosensory Genes in Flower-breeding Species.</title>
        <authorList>
            <person name="Negi A."/>
            <person name="Liao B.Y."/>
            <person name="Yeh S.D."/>
        </authorList>
    </citation>
    <scope>NUCLEOTIDE SEQUENCE</scope>
    <source>
        <strain evidence="18">Sukarami</strain>
    </source>
</reference>
<evidence type="ECO:0000256" key="6">
    <source>
        <dbReference type="ARBA" id="ARBA00022679"/>
    </source>
</evidence>
<comment type="subcellular location">
    <subcellularLocation>
        <location evidence="3">Endoplasmic reticulum membrane</location>
        <topology evidence="3">Multi-pass membrane protein</topology>
    </subcellularLocation>
    <subcellularLocation>
        <location evidence="2">Mitochondrion outer membrane</location>
    </subcellularLocation>
</comment>
<dbReference type="InterPro" id="IPR023352">
    <property type="entry name" value="MAPEG-like_dom_sf"/>
</dbReference>
<comment type="function">
    <text evidence="1">Conjugation of reduced glutathione to a wide number of exogenous and endogenous hydrophobic electrophiles.</text>
</comment>
<evidence type="ECO:0000256" key="8">
    <source>
        <dbReference type="ARBA" id="ARBA00022787"/>
    </source>
</evidence>
<evidence type="ECO:0000256" key="16">
    <source>
        <dbReference type="ARBA" id="ARBA00049385"/>
    </source>
</evidence>
<evidence type="ECO:0000256" key="1">
    <source>
        <dbReference type="ARBA" id="ARBA00003701"/>
    </source>
</evidence>
<keyword evidence="19" id="KW-1185">Reference proteome</keyword>
<keyword evidence="10 17" id="KW-1133">Transmembrane helix</keyword>
<evidence type="ECO:0000256" key="14">
    <source>
        <dbReference type="ARBA" id="ARBA00038540"/>
    </source>
</evidence>
<evidence type="ECO:0000313" key="19">
    <source>
        <dbReference type="Proteomes" id="UP001059596"/>
    </source>
</evidence>
<dbReference type="AlphaFoldDB" id="A0A9Q0BKU9"/>
<dbReference type="FunFam" id="1.20.120.550:FF:000002">
    <property type="entry name" value="Microsomal glutathione S-transferase 1"/>
    <property type="match status" value="1"/>
</dbReference>
<keyword evidence="11" id="KW-0007">Acetylation</keyword>
<gene>
    <name evidence="18" type="ORF">M5D96_012079</name>
</gene>
<evidence type="ECO:0000256" key="9">
    <source>
        <dbReference type="ARBA" id="ARBA00022824"/>
    </source>
</evidence>
<evidence type="ECO:0000256" key="11">
    <source>
        <dbReference type="ARBA" id="ARBA00022990"/>
    </source>
</evidence>
<feature type="transmembrane region" description="Helical" evidence="17">
    <location>
        <begin position="137"/>
        <end position="157"/>
    </location>
</feature>
<evidence type="ECO:0000256" key="17">
    <source>
        <dbReference type="SAM" id="Phobius"/>
    </source>
</evidence>
<feature type="transmembrane region" description="Helical" evidence="17">
    <location>
        <begin position="114"/>
        <end position="131"/>
    </location>
</feature>
<evidence type="ECO:0000256" key="15">
    <source>
        <dbReference type="ARBA" id="ARBA00039397"/>
    </source>
</evidence>
<keyword evidence="8" id="KW-1000">Mitochondrion outer membrane</keyword>
<dbReference type="SUPFAM" id="SSF161084">
    <property type="entry name" value="MAPEG domain-like"/>
    <property type="match status" value="1"/>
</dbReference>
<dbReference type="EMBL" id="JAMKOV010000047">
    <property type="protein sequence ID" value="KAI8035134.1"/>
    <property type="molecule type" value="Genomic_DNA"/>
</dbReference>
<evidence type="ECO:0000256" key="5">
    <source>
        <dbReference type="ARBA" id="ARBA00012452"/>
    </source>
</evidence>
<evidence type="ECO:0000256" key="2">
    <source>
        <dbReference type="ARBA" id="ARBA00004294"/>
    </source>
</evidence>